<proteinExistence type="predicted"/>
<organism evidence="2 3">
    <name type="scientific">Actinocorallia libanotica</name>
    <dbReference type="NCBI Taxonomy" id="46162"/>
    <lineage>
        <taxon>Bacteria</taxon>
        <taxon>Bacillati</taxon>
        <taxon>Actinomycetota</taxon>
        <taxon>Actinomycetes</taxon>
        <taxon>Streptosporangiales</taxon>
        <taxon>Thermomonosporaceae</taxon>
        <taxon>Actinocorallia</taxon>
    </lineage>
</organism>
<dbReference type="Proteomes" id="UP001500665">
    <property type="component" value="Unassembled WGS sequence"/>
</dbReference>
<evidence type="ECO:0000256" key="1">
    <source>
        <dbReference type="SAM" id="SignalP"/>
    </source>
</evidence>
<name>A0ABN1RR08_9ACTN</name>
<comment type="caution">
    <text evidence="2">The sequence shown here is derived from an EMBL/GenBank/DDBJ whole genome shotgun (WGS) entry which is preliminary data.</text>
</comment>
<evidence type="ECO:0000313" key="2">
    <source>
        <dbReference type="EMBL" id="GAA0962007.1"/>
    </source>
</evidence>
<feature type="signal peptide" evidence="1">
    <location>
        <begin position="1"/>
        <end position="19"/>
    </location>
</feature>
<dbReference type="RefSeq" id="WP_344243923.1">
    <property type="nucleotide sequence ID" value="NZ_BAAAHH010000027.1"/>
</dbReference>
<reference evidence="2 3" key="1">
    <citation type="journal article" date="2019" name="Int. J. Syst. Evol. Microbiol.">
        <title>The Global Catalogue of Microorganisms (GCM) 10K type strain sequencing project: providing services to taxonomists for standard genome sequencing and annotation.</title>
        <authorList>
            <consortium name="The Broad Institute Genomics Platform"/>
            <consortium name="The Broad Institute Genome Sequencing Center for Infectious Disease"/>
            <person name="Wu L."/>
            <person name="Ma J."/>
        </authorList>
    </citation>
    <scope>NUCLEOTIDE SEQUENCE [LARGE SCALE GENOMIC DNA]</scope>
    <source>
        <strain evidence="2 3">JCM 10696</strain>
    </source>
</reference>
<accession>A0ABN1RR08</accession>
<keyword evidence="1" id="KW-0732">Signal</keyword>
<keyword evidence="3" id="KW-1185">Reference proteome</keyword>
<sequence>MQVSKNAKSLIAASTLALAATGFGGAALLPSATAAPAKDCRTYSSATVCGELSLTPAQNTCVTRSVEQGMTERRAEVECSQLP</sequence>
<gene>
    <name evidence="2" type="ORF">GCM10009550_55390</name>
</gene>
<evidence type="ECO:0000313" key="3">
    <source>
        <dbReference type="Proteomes" id="UP001500665"/>
    </source>
</evidence>
<protein>
    <submittedName>
        <fullName evidence="2">Uncharacterized protein</fullName>
    </submittedName>
</protein>
<feature type="chain" id="PRO_5046452297" evidence="1">
    <location>
        <begin position="20"/>
        <end position="83"/>
    </location>
</feature>
<dbReference type="EMBL" id="BAAAHH010000027">
    <property type="protein sequence ID" value="GAA0962007.1"/>
    <property type="molecule type" value="Genomic_DNA"/>
</dbReference>